<feature type="non-terminal residue" evidence="11">
    <location>
        <position position="653"/>
    </location>
</feature>
<comment type="cofactor">
    <cofactor evidence="7">
        <name>Mn(2+)</name>
        <dbReference type="ChEBI" id="CHEBI:29035"/>
    </cofactor>
</comment>
<keyword evidence="6 7" id="KW-1015">Disulfide bond</keyword>
<comment type="subcellular location">
    <subcellularLocation>
        <location evidence="1 7">Golgi apparatus membrane</location>
        <topology evidence="1 7">Single-pass type II membrane protein</topology>
    </subcellularLocation>
</comment>
<evidence type="ECO:0000256" key="2">
    <source>
        <dbReference type="ARBA" id="ARBA00004922"/>
    </source>
</evidence>
<accession>A0A7K5RQW9</accession>
<keyword evidence="12" id="KW-1185">Reference proteome</keyword>
<dbReference type="GO" id="GO:0006493">
    <property type="term" value="P:protein O-linked glycosylation"/>
    <property type="evidence" value="ECO:0007669"/>
    <property type="project" value="TreeGrafter"/>
</dbReference>
<dbReference type="AlphaFoldDB" id="A0A7K5RQW9"/>
<gene>
    <name evidence="11" type="primary">Galnt15</name>
    <name evidence="11" type="ORF">LANLUD_R07939</name>
</gene>
<evidence type="ECO:0000256" key="3">
    <source>
        <dbReference type="ARBA" id="ARBA00012644"/>
    </source>
</evidence>
<dbReference type="InterPro" id="IPR029044">
    <property type="entry name" value="Nucleotide-diphossugar_trans"/>
</dbReference>
<organism evidence="11 12">
    <name type="scientific">Lanius ludovicianus</name>
    <name type="common">Loggerhead shrike</name>
    <dbReference type="NCBI Taxonomy" id="28713"/>
    <lineage>
        <taxon>Eukaryota</taxon>
        <taxon>Metazoa</taxon>
        <taxon>Chordata</taxon>
        <taxon>Craniata</taxon>
        <taxon>Vertebrata</taxon>
        <taxon>Euteleostomi</taxon>
        <taxon>Archelosauria</taxon>
        <taxon>Archosauria</taxon>
        <taxon>Dinosauria</taxon>
        <taxon>Saurischia</taxon>
        <taxon>Theropoda</taxon>
        <taxon>Coelurosauria</taxon>
        <taxon>Aves</taxon>
        <taxon>Neognathae</taxon>
        <taxon>Neoaves</taxon>
        <taxon>Telluraves</taxon>
        <taxon>Australaves</taxon>
        <taxon>Passeriformes</taxon>
        <taxon>Corvoidea</taxon>
        <taxon>Laniidae</taxon>
        <taxon>Lanius</taxon>
    </lineage>
</organism>
<dbReference type="SMART" id="SM00458">
    <property type="entry name" value="RICIN"/>
    <property type="match status" value="1"/>
</dbReference>
<evidence type="ECO:0000256" key="8">
    <source>
        <dbReference type="SAM" id="MobiDB-lite"/>
    </source>
</evidence>
<comment type="pathway">
    <text evidence="2 7">Protein modification; protein glycosylation.</text>
</comment>
<dbReference type="PANTHER" id="PTHR11675:SF36">
    <property type="entry name" value="POLYPEPTIDE N-ACETYLGALACTOSAMINYLTRANSFERASE 15"/>
    <property type="match status" value="1"/>
</dbReference>
<keyword evidence="4 7" id="KW-0430">Lectin</keyword>
<keyword evidence="7 11" id="KW-0808">Transferase</keyword>
<dbReference type="SUPFAM" id="SSF50370">
    <property type="entry name" value="Ricin B-like lectins"/>
    <property type="match status" value="1"/>
</dbReference>
<dbReference type="InterPro" id="IPR035992">
    <property type="entry name" value="Ricin_B-like_lectins"/>
</dbReference>
<dbReference type="Gene3D" id="3.90.550.10">
    <property type="entry name" value="Spore Coat Polysaccharide Biosynthesis Protein SpsA, Chain A"/>
    <property type="match status" value="1"/>
</dbReference>
<dbReference type="EMBL" id="VYXG01004057">
    <property type="protein sequence ID" value="NWT82147.1"/>
    <property type="molecule type" value="Genomic_DNA"/>
</dbReference>
<dbReference type="Pfam" id="PF00652">
    <property type="entry name" value="Ricin_B_lectin"/>
    <property type="match status" value="1"/>
</dbReference>
<comment type="similarity">
    <text evidence="7">Belongs to the glycosyltransferase 2 family. GalNAc-T subfamily.</text>
</comment>
<dbReference type="CDD" id="cd23442">
    <property type="entry name" value="beta-trefoil_Ricin_GALNT15"/>
    <property type="match status" value="1"/>
</dbReference>
<evidence type="ECO:0000256" key="7">
    <source>
        <dbReference type="RuleBase" id="RU361242"/>
    </source>
</evidence>
<feature type="domain" description="Ricin B lectin" evidence="10">
    <location>
        <begin position="523"/>
        <end position="645"/>
    </location>
</feature>
<evidence type="ECO:0000256" key="6">
    <source>
        <dbReference type="ARBA" id="ARBA00023157"/>
    </source>
</evidence>
<comment type="caution">
    <text evidence="11">The sequence shown here is derived from an EMBL/GenBank/DDBJ whole genome shotgun (WGS) entry which is preliminary data.</text>
</comment>
<dbReference type="InterPro" id="IPR000772">
    <property type="entry name" value="Ricin_B_lectin"/>
</dbReference>
<sequence>MFLRKKCRYGSRKLQLLLLFLMLGFLLLMVTTLNPPPSNQSKEGTFQPVEFNPREGYQMDFVETQEMLETQEESQQYYPLDGLSPFISLREDELIMAVVSPTGKRNHSKARRGYRMVKQQSRRPEGKAEGDSESQPLSLPLQDGQGAAAGERPLGLDTHGFNEVLSERIALRRDLPEVRHPLCLQQKYDSSLPTASVIICFHDEAWSTLLRTVHSIMDTAPRAFLKDIILVDDLSQQGPLKSALSEYISKLDGVKLIRSNKRLGVIRGRMLGAARATGDVLIFMDSHCECQKGWLEPLLARLSSNRNSVVSPVIDVIDWKTFQYYHSVGLHRGVFDWKLNFHWEAVPEHEEKVRQSPISPIRQCALLSSAAKLYSLVLFDNSALSSLPQANPRIRLQLFFTLTWLCGGSVEIIPCSRVGHVYRNHFPHAFSYEEAIVRNKIRIAETWLGSFKENFYKHDTVAFLISKVKTSVEVSEVCVEIEKPDCSERLQLQKRLGCRNFQWFISNVYPELSQPGDTPRFSGKLYSTGVGFCADYRPGRATAEGSIELSPCSDSLTQHFEYNSMKEIRLGSAPLLCFDVRHGKVIPQNCTKETDNSNQHWDVQENGMIVHVLSGKCIEAAKSEDEKDLFLFACNKNANQVWQFERSHGLRQR</sequence>
<dbReference type="FunFam" id="2.80.10.50:FF:000107">
    <property type="entry name" value="Polypeptide N-acetylgalactosaminyltransferase"/>
    <property type="match status" value="1"/>
</dbReference>
<dbReference type="GO" id="GO:0030246">
    <property type="term" value="F:carbohydrate binding"/>
    <property type="evidence" value="ECO:0007669"/>
    <property type="project" value="UniProtKB-KW"/>
</dbReference>
<feature type="chain" id="PRO_5029749435" description="Polypeptide N-acetylgalactosaminyltransferase" evidence="9">
    <location>
        <begin position="33"/>
        <end position="653"/>
    </location>
</feature>
<dbReference type="SUPFAM" id="SSF53448">
    <property type="entry name" value="Nucleotide-diphospho-sugar transferases"/>
    <property type="match status" value="1"/>
</dbReference>
<protein>
    <recommendedName>
        <fullName evidence="3 7">Polypeptide N-acetylgalactosaminyltransferase</fullName>
        <ecNumber evidence="7">2.4.1.-</ecNumber>
    </recommendedName>
    <alternativeName>
        <fullName evidence="7">Protein-UDP acetylgalactosaminyltransferase</fullName>
    </alternativeName>
</protein>
<evidence type="ECO:0000256" key="5">
    <source>
        <dbReference type="ARBA" id="ARBA00023034"/>
    </source>
</evidence>
<feature type="compositionally biased region" description="Basic residues" evidence="8">
    <location>
        <begin position="104"/>
        <end position="115"/>
    </location>
</feature>
<keyword evidence="9" id="KW-0732">Signal</keyword>
<dbReference type="GO" id="GO:0004653">
    <property type="term" value="F:polypeptide N-acetylgalactosaminyltransferase activity"/>
    <property type="evidence" value="ECO:0007669"/>
    <property type="project" value="TreeGrafter"/>
</dbReference>
<dbReference type="PANTHER" id="PTHR11675">
    <property type="entry name" value="N-ACETYLGALACTOSAMINYLTRANSFERASE"/>
    <property type="match status" value="1"/>
</dbReference>
<dbReference type="Gene3D" id="2.80.10.50">
    <property type="match status" value="1"/>
</dbReference>
<feature type="region of interest" description="Disordered" evidence="8">
    <location>
        <begin position="100"/>
        <end position="154"/>
    </location>
</feature>
<keyword evidence="7" id="KW-0328">Glycosyltransferase</keyword>
<dbReference type="Proteomes" id="UP000547499">
    <property type="component" value="Unassembled WGS sequence"/>
</dbReference>
<dbReference type="PROSITE" id="PS50231">
    <property type="entry name" value="RICIN_B_LECTIN"/>
    <property type="match status" value="1"/>
</dbReference>
<name>A0A7K5RQW9_LANLU</name>
<dbReference type="GO" id="GO:0000139">
    <property type="term" value="C:Golgi membrane"/>
    <property type="evidence" value="ECO:0007669"/>
    <property type="project" value="UniProtKB-SubCell"/>
</dbReference>
<feature type="non-terminal residue" evidence="11">
    <location>
        <position position="1"/>
    </location>
</feature>
<dbReference type="InterPro" id="IPR001173">
    <property type="entry name" value="Glyco_trans_2-like"/>
</dbReference>
<dbReference type="EC" id="2.4.1.-" evidence="7"/>
<evidence type="ECO:0000259" key="10">
    <source>
        <dbReference type="SMART" id="SM00458"/>
    </source>
</evidence>
<dbReference type="Pfam" id="PF00535">
    <property type="entry name" value="Glycos_transf_2"/>
    <property type="match status" value="1"/>
</dbReference>
<feature type="signal peptide" evidence="9">
    <location>
        <begin position="1"/>
        <end position="32"/>
    </location>
</feature>
<dbReference type="UniPathway" id="UPA00378"/>
<evidence type="ECO:0000313" key="11">
    <source>
        <dbReference type="EMBL" id="NWT82147.1"/>
    </source>
</evidence>
<keyword evidence="5 7" id="KW-0333">Golgi apparatus</keyword>
<evidence type="ECO:0000256" key="1">
    <source>
        <dbReference type="ARBA" id="ARBA00004323"/>
    </source>
</evidence>
<keyword evidence="7" id="KW-0464">Manganese</keyword>
<evidence type="ECO:0000256" key="9">
    <source>
        <dbReference type="SAM" id="SignalP"/>
    </source>
</evidence>
<reference evidence="11 12" key="1">
    <citation type="submission" date="2019-09" db="EMBL/GenBank/DDBJ databases">
        <title>Bird 10,000 Genomes (B10K) Project - Family phase.</title>
        <authorList>
            <person name="Zhang G."/>
        </authorList>
    </citation>
    <scope>NUCLEOTIDE SEQUENCE [LARGE SCALE GENOMIC DNA]</scope>
    <source>
        <strain evidence="11">B10K-DU-001-65</strain>
        <tissue evidence="11">Muscle</tissue>
    </source>
</reference>
<proteinExistence type="inferred from homology"/>
<evidence type="ECO:0000256" key="4">
    <source>
        <dbReference type="ARBA" id="ARBA00022734"/>
    </source>
</evidence>
<evidence type="ECO:0000313" key="12">
    <source>
        <dbReference type="Proteomes" id="UP000547499"/>
    </source>
</evidence>